<feature type="compositionally biased region" description="Polar residues" evidence="1">
    <location>
        <begin position="23"/>
        <end position="33"/>
    </location>
</feature>
<feature type="compositionally biased region" description="Polar residues" evidence="1">
    <location>
        <begin position="1"/>
        <end position="15"/>
    </location>
</feature>
<feature type="compositionally biased region" description="Polar residues" evidence="1">
    <location>
        <begin position="122"/>
        <end position="132"/>
    </location>
</feature>
<keyword evidence="4" id="KW-1185">Reference proteome</keyword>
<dbReference type="OrthoDB" id="5576775at2759"/>
<feature type="compositionally biased region" description="Polar residues" evidence="1">
    <location>
        <begin position="328"/>
        <end position="341"/>
    </location>
</feature>
<protein>
    <recommendedName>
        <fullName evidence="2">Hpc2-related domain-containing protein</fullName>
    </recommendedName>
</protein>
<dbReference type="Proteomes" id="UP000837801">
    <property type="component" value="Unassembled WGS sequence"/>
</dbReference>
<feature type="region of interest" description="Disordered" evidence="1">
    <location>
        <begin position="1"/>
        <end position="55"/>
    </location>
</feature>
<evidence type="ECO:0000256" key="1">
    <source>
        <dbReference type="SAM" id="MobiDB-lite"/>
    </source>
</evidence>
<feature type="compositionally biased region" description="Polar residues" evidence="1">
    <location>
        <begin position="194"/>
        <end position="204"/>
    </location>
</feature>
<feature type="compositionally biased region" description="Acidic residues" evidence="1">
    <location>
        <begin position="422"/>
        <end position="435"/>
    </location>
</feature>
<feature type="region of interest" description="Disordered" evidence="1">
    <location>
        <begin position="101"/>
        <end position="346"/>
    </location>
</feature>
<proteinExistence type="predicted"/>
<feature type="compositionally biased region" description="Polar residues" evidence="1">
    <location>
        <begin position="140"/>
        <end position="186"/>
    </location>
</feature>
<evidence type="ECO:0000313" key="3">
    <source>
        <dbReference type="EMBL" id="CAH2355794.1"/>
    </source>
</evidence>
<accession>A0A9P0W184</accession>
<dbReference type="Pfam" id="PF08729">
    <property type="entry name" value="HUN"/>
    <property type="match status" value="1"/>
</dbReference>
<reference evidence="3" key="1">
    <citation type="submission" date="2022-03" db="EMBL/GenBank/DDBJ databases">
        <authorList>
            <person name="Legras J.-L."/>
            <person name="Devillers H."/>
            <person name="Grondin C."/>
        </authorList>
    </citation>
    <scope>NUCLEOTIDE SEQUENCE</scope>
    <source>
        <strain evidence="3">CLIB 1423</strain>
    </source>
</reference>
<comment type="caution">
    <text evidence="3">The sequence shown here is derived from an EMBL/GenBank/DDBJ whole genome shotgun (WGS) entry which is preliminary data.</text>
</comment>
<feature type="compositionally biased region" description="Polar residues" evidence="1">
    <location>
        <begin position="296"/>
        <end position="316"/>
    </location>
</feature>
<feature type="domain" description="Hpc2-related" evidence="2">
    <location>
        <begin position="478"/>
        <end position="511"/>
    </location>
</feature>
<organism evidence="3 4">
    <name type="scientific">[Candida] railenensis</name>
    <dbReference type="NCBI Taxonomy" id="45579"/>
    <lineage>
        <taxon>Eukaryota</taxon>
        <taxon>Fungi</taxon>
        <taxon>Dikarya</taxon>
        <taxon>Ascomycota</taxon>
        <taxon>Saccharomycotina</taxon>
        <taxon>Pichiomycetes</taxon>
        <taxon>Debaryomycetaceae</taxon>
        <taxon>Kurtzmaniella</taxon>
    </lineage>
</organism>
<evidence type="ECO:0000313" key="4">
    <source>
        <dbReference type="Proteomes" id="UP000837801"/>
    </source>
</evidence>
<evidence type="ECO:0000259" key="2">
    <source>
        <dbReference type="Pfam" id="PF08729"/>
    </source>
</evidence>
<dbReference type="EMBL" id="CAKXYY010000034">
    <property type="protein sequence ID" value="CAH2355794.1"/>
    <property type="molecule type" value="Genomic_DNA"/>
</dbReference>
<feature type="compositionally biased region" description="Basic residues" evidence="1">
    <location>
        <begin position="111"/>
        <end position="120"/>
    </location>
</feature>
<name>A0A9P0W184_9ASCO</name>
<dbReference type="InterPro" id="IPR014840">
    <property type="entry name" value="HRD"/>
</dbReference>
<gene>
    <name evidence="3" type="ORF">CLIB1423_34S00364</name>
</gene>
<feature type="compositionally biased region" description="Polar residues" evidence="1">
    <location>
        <begin position="220"/>
        <end position="231"/>
    </location>
</feature>
<sequence length="528" mass="56398">MSSSGRNFTISSLLDSNEDNNRRAAQNTSSQLSPKHLTVGGVDNGATIVGSRSPTPDIRAQFMATAAPSQPSFQRPILVQDENITKRKTVKGVNEIILVDDGPPAPGLGPPKRRTIKKKSPPAQSTLKSGSSLPMLVPKPSQSASPTPGLSFHSNPLTYKGSATPSTPGPNASGVNDQIRSFQTSFKLAPTPTPSSKTSINSIINVDDGPETLSPEKPISGTSNKNGTNSAVAEGTAAPGTSVEASATPAPVKKKRAPRKKKEQTDGPAQKKKKTEEVKKEATPANGSDKGAVQTPEPTASASGTVDSTSTSTAANTVPEPKVEPITATLTSEKNPKQEQVNLPPASIIELNGNTATAAAEVKKEEPPIIALNIPLLDPNNPKPGQSQVVINVLKLTEDKYGWNVMHPNAKSAIDLMDDMIDDEEDAADEEEEEAVVEKENIEGTSSSGPKKKKEEEELTEEQLVRQHEVKMNRKVGKYDYEDPFIDDEELQWEEEITSTKEGFFVYWGPLVDDRSSTGKKAGSKTKK</sequence>
<feature type="region of interest" description="Disordered" evidence="1">
    <location>
        <begin position="422"/>
        <end position="463"/>
    </location>
</feature>
<dbReference type="AlphaFoldDB" id="A0A9P0W184"/>
<feature type="compositionally biased region" description="Basic residues" evidence="1">
    <location>
        <begin position="252"/>
        <end position="262"/>
    </location>
</feature>